<sequence length="62" mass="7022">MKQKTNPEEEEMPNLDFVEQHELAVPQTHGDGFVQMLESPLEQEVNGSLAPGCCISPRQWKI</sequence>
<evidence type="ECO:0000313" key="1">
    <source>
        <dbReference type="EnsemblPlants" id="LPERR07G03010.1"/>
    </source>
</evidence>
<name>A0A0D9WVL2_9ORYZ</name>
<keyword evidence="2" id="KW-1185">Reference proteome</keyword>
<reference evidence="2" key="2">
    <citation type="submission" date="2013-12" db="EMBL/GenBank/DDBJ databases">
        <authorList>
            <person name="Yu Y."/>
            <person name="Lee S."/>
            <person name="de Baynast K."/>
            <person name="Wissotski M."/>
            <person name="Liu L."/>
            <person name="Talag J."/>
            <person name="Goicoechea J."/>
            <person name="Angelova A."/>
            <person name="Jetty R."/>
            <person name="Kudrna D."/>
            <person name="Golser W."/>
            <person name="Rivera L."/>
            <person name="Zhang J."/>
            <person name="Wing R."/>
        </authorList>
    </citation>
    <scope>NUCLEOTIDE SEQUENCE</scope>
</reference>
<reference evidence="1" key="3">
    <citation type="submission" date="2015-04" db="UniProtKB">
        <authorList>
            <consortium name="EnsemblPlants"/>
        </authorList>
    </citation>
    <scope>IDENTIFICATION</scope>
</reference>
<dbReference type="Gramene" id="LPERR07G03010.1">
    <property type="protein sequence ID" value="LPERR07G03010.1"/>
    <property type="gene ID" value="LPERR07G03010"/>
</dbReference>
<protein>
    <submittedName>
        <fullName evidence="1">Uncharacterized protein</fullName>
    </submittedName>
</protein>
<proteinExistence type="predicted"/>
<dbReference type="EnsemblPlants" id="LPERR07G03010.1">
    <property type="protein sequence ID" value="LPERR07G03010.1"/>
    <property type="gene ID" value="LPERR07G03010"/>
</dbReference>
<accession>A0A0D9WVL2</accession>
<dbReference type="HOGENOM" id="CLU_2907333_0_0_1"/>
<reference evidence="1 2" key="1">
    <citation type="submission" date="2012-08" db="EMBL/GenBank/DDBJ databases">
        <title>Oryza genome evolution.</title>
        <authorList>
            <person name="Wing R.A."/>
        </authorList>
    </citation>
    <scope>NUCLEOTIDE SEQUENCE</scope>
</reference>
<organism evidence="1 2">
    <name type="scientific">Leersia perrieri</name>
    <dbReference type="NCBI Taxonomy" id="77586"/>
    <lineage>
        <taxon>Eukaryota</taxon>
        <taxon>Viridiplantae</taxon>
        <taxon>Streptophyta</taxon>
        <taxon>Embryophyta</taxon>
        <taxon>Tracheophyta</taxon>
        <taxon>Spermatophyta</taxon>
        <taxon>Magnoliopsida</taxon>
        <taxon>Liliopsida</taxon>
        <taxon>Poales</taxon>
        <taxon>Poaceae</taxon>
        <taxon>BOP clade</taxon>
        <taxon>Oryzoideae</taxon>
        <taxon>Oryzeae</taxon>
        <taxon>Oryzinae</taxon>
        <taxon>Leersia</taxon>
    </lineage>
</organism>
<dbReference type="Proteomes" id="UP000032180">
    <property type="component" value="Chromosome 7"/>
</dbReference>
<dbReference type="AlphaFoldDB" id="A0A0D9WVL2"/>
<evidence type="ECO:0000313" key="2">
    <source>
        <dbReference type="Proteomes" id="UP000032180"/>
    </source>
</evidence>